<organism evidence="1 2">
    <name type="scientific">Petralouisia muris</name>
    <dbReference type="NCBI Taxonomy" id="3032872"/>
    <lineage>
        <taxon>Bacteria</taxon>
        <taxon>Bacillati</taxon>
        <taxon>Bacillota</taxon>
        <taxon>Clostridia</taxon>
        <taxon>Lachnospirales</taxon>
        <taxon>Lachnospiraceae</taxon>
        <taxon>Petralouisia</taxon>
    </lineage>
</organism>
<evidence type="ECO:0000313" key="2">
    <source>
        <dbReference type="Proteomes" id="UP000304953"/>
    </source>
</evidence>
<protein>
    <submittedName>
        <fullName evidence="1">Winged helix-turn-helix domain-containing protein</fullName>
    </submittedName>
</protein>
<dbReference type="Proteomes" id="UP000304953">
    <property type="component" value="Unassembled WGS sequence"/>
</dbReference>
<name>A0AC61RW64_9FIRM</name>
<keyword evidence="2" id="KW-1185">Reference proteome</keyword>
<evidence type="ECO:0000313" key="1">
    <source>
        <dbReference type="EMBL" id="TGY96180.1"/>
    </source>
</evidence>
<comment type="caution">
    <text evidence="1">The sequence shown here is derived from an EMBL/GenBank/DDBJ whole genome shotgun (WGS) entry which is preliminary data.</text>
</comment>
<sequence length="82" mass="9896">MYKKEGAKCLKEKKRGRKLGEKRQLTPAQEKEIRNILIDKMPDQRKLSFMLWTRAAVRQLIQEKYNIAITLRNMSEYLKRWG</sequence>
<reference evidence="1" key="1">
    <citation type="submission" date="2019-04" db="EMBL/GenBank/DDBJ databases">
        <title>Microbes associate with the intestines of laboratory mice.</title>
        <authorList>
            <person name="Navarre W."/>
            <person name="Wong E."/>
            <person name="Huang K."/>
            <person name="Tropini C."/>
            <person name="Ng K."/>
            <person name="Yu B."/>
        </authorList>
    </citation>
    <scope>NUCLEOTIDE SEQUENCE</scope>
    <source>
        <strain evidence="1">NM01_1-7b</strain>
    </source>
</reference>
<proteinExistence type="predicted"/>
<accession>A0AC61RW64</accession>
<dbReference type="EMBL" id="SRYA01000019">
    <property type="protein sequence ID" value="TGY96180.1"/>
    <property type="molecule type" value="Genomic_DNA"/>
</dbReference>
<gene>
    <name evidence="1" type="ORF">E5329_11075</name>
</gene>